<keyword evidence="6" id="KW-1185">Reference proteome</keyword>
<keyword evidence="3" id="KW-0411">Iron-sulfur</keyword>
<dbReference type="STRING" id="338963.Pcar_1544"/>
<dbReference type="AlphaFoldDB" id="Q3A4B8"/>
<dbReference type="KEGG" id="pca:Pcar_1544"/>
<dbReference type="Proteomes" id="UP000002534">
    <property type="component" value="Chromosome"/>
</dbReference>
<evidence type="ECO:0000256" key="1">
    <source>
        <dbReference type="ARBA" id="ARBA00022723"/>
    </source>
</evidence>
<dbReference type="GO" id="GO:0051536">
    <property type="term" value="F:iron-sulfur cluster binding"/>
    <property type="evidence" value="ECO:0007669"/>
    <property type="project" value="UniProtKB-KW"/>
</dbReference>
<dbReference type="SUPFAM" id="SSF54862">
    <property type="entry name" value="4Fe-4S ferredoxins"/>
    <property type="match status" value="1"/>
</dbReference>
<keyword evidence="1" id="KW-0479">Metal-binding</keyword>
<dbReference type="InterPro" id="IPR017896">
    <property type="entry name" value="4Fe4S_Fe-S-bd"/>
</dbReference>
<evidence type="ECO:0000313" key="6">
    <source>
        <dbReference type="Proteomes" id="UP000002534"/>
    </source>
</evidence>
<name>Q3A4B8_SYNC1</name>
<proteinExistence type="predicted"/>
<reference evidence="5 6" key="2">
    <citation type="journal article" date="2012" name="BMC Genomics">
        <title>The genome of Pelobacter carbinolicus reveals surprising metabolic capabilities and physiological features.</title>
        <authorList>
            <person name="Aklujkar M."/>
            <person name="Haveman S.A."/>
            <person name="Didonato R.Jr."/>
            <person name="Chertkov O."/>
            <person name="Han C.S."/>
            <person name="Land M.L."/>
            <person name="Brown P."/>
            <person name="Lovley D.R."/>
        </authorList>
    </citation>
    <scope>NUCLEOTIDE SEQUENCE [LARGE SCALE GENOMIC DNA]</scope>
    <source>
        <strain evidence="6">DSM 2380 / NBRC 103641 / GraBd1</strain>
    </source>
</reference>
<sequence>MKRILIDEDFCKGCGLCAGACPKKLLRIGSKLTKQGYPLVEISEADQENCISCALCARICPDVAITVIKAGKS</sequence>
<dbReference type="PROSITE" id="PS51379">
    <property type="entry name" value="4FE4S_FER_2"/>
    <property type="match status" value="2"/>
</dbReference>
<dbReference type="PANTHER" id="PTHR43122">
    <property type="entry name" value="FERREDOXIN SUBUNIT OF PYRUVATE:FLAVODOXIN OXIDOREDUCTASE-RELATED"/>
    <property type="match status" value="1"/>
</dbReference>
<protein>
    <submittedName>
        <fullName evidence="5">2-oxoacid:ferredoxin oxidoreductase, ferredoxin subunit</fullName>
    </submittedName>
</protein>
<evidence type="ECO:0000256" key="3">
    <source>
        <dbReference type="ARBA" id="ARBA00023014"/>
    </source>
</evidence>
<dbReference type="PANTHER" id="PTHR43122:SF1">
    <property type="entry name" value="IRON-SULFUR-BINDING PROTEIN"/>
    <property type="match status" value="1"/>
</dbReference>
<dbReference type="EMBL" id="CP000142">
    <property type="protein sequence ID" value="ABA88789.2"/>
    <property type="molecule type" value="Genomic_DNA"/>
</dbReference>
<dbReference type="GO" id="GO:0046872">
    <property type="term" value="F:metal ion binding"/>
    <property type="evidence" value="ECO:0007669"/>
    <property type="project" value="UniProtKB-KW"/>
</dbReference>
<dbReference type="eggNOG" id="COG1143">
    <property type="taxonomic scope" value="Bacteria"/>
</dbReference>
<feature type="domain" description="4Fe-4S ferredoxin-type" evidence="4">
    <location>
        <begin position="2"/>
        <end position="31"/>
    </location>
</feature>
<reference evidence="6" key="1">
    <citation type="submission" date="2005-10" db="EMBL/GenBank/DDBJ databases">
        <title>Complete sequence of Pelobacter carbinolicus DSM 2380.</title>
        <authorList>
            <person name="Copeland A."/>
            <person name="Lucas S."/>
            <person name="Lapidus A."/>
            <person name="Barry K."/>
            <person name="Detter J.C."/>
            <person name="Glavina T."/>
            <person name="Hammon N."/>
            <person name="Israni S."/>
            <person name="Pitluck S."/>
            <person name="Chertkov O."/>
            <person name="Schmutz J."/>
            <person name="Larimer F."/>
            <person name="Land M."/>
            <person name="Kyrpides N."/>
            <person name="Ivanova N."/>
            <person name="Richardson P."/>
        </authorList>
    </citation>
    <scope>NUCLEOTIDE SEQUENCE [LARGE SCALE GENOMIC DNA]</scope>
    <source>
        <strain evidence="6">DSM 2380 / NBRC 103641 / GraBd1</strain>
    </source>
</reference>
<dbReference type="HOGENOM" id="CLU_139698_5_3_7"/>
<feature type="domain" description="4Fe-4S ferredoxin-type" evidence="4">
    <location>
        <begin position="41"/>
        <end position="70"/>
    </location>
</feature>
<dbReference type="OrthoDB" id="9804603at2"/>
<dbReference type="InterPro" id="IPR017900">
    <property type="entry name" value="4Fe4S_Fe_S_CS"/>
</dbReference>
<evidence type="ECO:0000256" key="2">
    <source>
        <dbReference type="ARBA" id="ARBA00023004"/>
    </source>
</evidence>
<evidence type="ECO:0000313" key="5">
    <source>
        <dbReference type="EMBL" id="ABA88789.2"/>
    </source>
</evidence>
<dbReference type="PROSITE" id="PS00198">
    <property type="entry name" value="4FE4S_FER_1"/>
    <property type="match status" value="2"/>
</dbReference>
<dbReference type="Pfam" id="PF12838">
    <property type="entry name" value="Fer4_7"/>
    <property type="match status" value="1"/>
</dbReference>
<organism evidence="5 6">
    <name type="scientific">Syntrophotalea carbinolica (strain DSM 2380 / NBRC 103641 / GraBd1)</name>
    <name type="common">Pelobacter carbinolicus</name>
    <dbReference type="NCBI Taxonomy" id="338963"/>
    <lineage>
        <taxon>Bacteria</taxon>
        <taxon>Pseudomonadati</taxon>
        <taxon>Thermodesulfobacteriota</taxon>
        <taxon>Desulfuromonadia</taxon>
        <taxon>Desulfuromonadales</taxon>
        <taxon>Syntrophotaleaceae</taxon>
        <taxon>Syntrophotalea</taxon>
    </lineage>
</organism>
<gene>
    <name evidence="5" type="primary">vorD</name>
    <name evidence="5" type="ordered locus">Pcar_1544</name>
</gene>
<accession>Q3A4B8</accession>
<evidence type="ECO:0000259" key="4">
    <source>
        <dbReference type="PROSITE" id="PS51379"/>
    </source>
</evidence>
<dbReference type="Gene3D" id="3.30.70.3270">
    <property type="match status" value="1"/>
</dbReference>
<keyword evidence="2" id="KW-0408">Iron</keyword>
<dbReference type="Gene3D" id="3.30.70.20">
    <property type="match status" value="1"/>
</dbReference>